<dbReference type="PANTHER" id="PTHR12857:SF0">
    <property type="entry name" value="CXXC MOTIF CONTAINING ZINC BINDING PROTEIN"/>
    <property type="match status" value="1"/>
</dbReference>
<keyword evidence="2" id="KW-0479">Metal-binding</keyword>
<dbReference type="InterPro" id="IPR008584">
    <property type="entry name" value="CXXC_Zn-binding_euk"/>
</dbReference>
<proteinExistence type="inferred from homology"/>
<evidence type="ECO:0000313" key="4">
    <source>
        <dbReference type="EMBL" id="KLO14492.1"/>
    </source>
</evidence>
<dbReference type="SUPFAM" id="SSF141678">
    <property type="entry name" value="MAL13P1.257-like"/>
    <property type="match status" value="1"/>
</dbReference>
<keyword evidence="5" id="KW-1185">Reference proteome</keyword>
<reference evidence="4 5" key="1">
    <citation type="submission" date="2015-04" db="EMBL/GenBank/DDBJ databases">
        <title>Complete genome sequence of Schizopora paradoxa KUC8140, a cosmopolitan wood degrader in East Asia.</title>
        <authorList>
            <consortium name="DOE Joint Genome Institute"/>
            <person name="Min B."/>
            <person name="Park H."/>
            <person name="Jang Y."/>
            <person name="Kim J.-J."/>
            <person name="Kim K.H."/>
            <person name="Pangilinan J."/>
            <person name="Lipzen A."/>
            <person name="Riley R."/>
            <person name="Grigoriev I.V."/>
            <person name="Spatafora J.W."/>
            <person name="Choi I.-G."/>
        </authorList>
    </citation>
    <scope>NUCLEOTIDE SEQUENCE [LARGE SCALE GENOMIC DNA]</scope>
    <source>
        <strain evidence="4 5">KUC8140</strain>
    </source>
</reference>
<evidence type="ECO:0000256" key="1">
    <source>
        <dbReference type="ARBA" id="ARBA00007818"/>
    </source>
</evidence>
<comment type="similarity">
    <text evidence="1">Belongs to the UPF0587 family.</text>
</comment>
<dbReference type="PANTHER" id="PTHR12857">
    <property type="entry name" value="CXXC MOTIF CONTAINING ZINC BINDING PROTEIN"/>
    <property type="match status" value="1"/>
</dbReference>
<dbReference type="FunCoup" id="A0A0H2RSD5">
    <property type="interactions" value="301"/>
</dbReference>
<evidence type="ECO:0000256" key="3">
    <source>
        <dbReference type="ARBA" id="ARBA00022833"/>
    </source>
</evidence>
<dbReference type="Proteomes" id="UP000053477">
    <property type="component" value="Unassembled WGS sequence"/>
</dbReference>
<keyword evidence="3" id="KW-0862">Zinc</keyword>
<accession>A0A0H2RSD5</accession>
<dbReference type="InParanoid" id="A0A0H2RSD5"/>
<gene>
    <name evidence="4" type="ORF">SCHPADRAFT_920674</name>
</gene>
<dbReference type="OrthoDB" id="10248838at2759"/>
<evidence type="ECO:0000313" key="5">
    <source>
        <dbReference type="Proteomes" id="UP000053477"/>
    </source>
</evidence>
<dbReference type="EMBL" id="KQ085943">
    <property type="protein sequence ID" value="KLO14492.1"/>
    <property type="molecule type" value="Genomic_DNA"/>
</dbReference>
<sequence>MVKLLLSIKAELENVTDLAPASDDFDYHFKVKCNSCHETHEKFVTMSKSDGTKARSGKGTEADFVWRCDFCKRESSASFEPNTTPLPYKAEANGDFSPLLTLDCRGLEFVGFRHTESAWKCVGVESGTPFPEVDLSDDYWSDYDEKASQAVSVSGFESKWSRAP</sequence>
<dbReference type="AlphaFoldDB" id="A0A0H2RSD5"/>
<dbReference type="GO" id="GO:0008270">
    <property type="term" value="F:zinc ion binding"/>
    <property type="evidence" value="ECO:0007669"/>
    <property type="project" value="TreeGrafter"/>
</dbReference>
<evidence type="ECO:0000256" key="2">
    <source>
        <dbReference type="ARBA" id="ARBA00022723"/>
    </source>
</evidence>
<dbReference type="Pfam" id="PF05907">
    <property type="entry name" value="CXXC_Zn-b_euk"/>
    <property type="match status" value="1"/>
</dbReference>
<protein>
    <submittedName>
        <fullName evidence="4">DUF866-domain-containing protein</fullName>
    </submittedName>
</protein>
<organism evidence="4 5">
    <name type="scientific">Schizopora paradoxa</name>
    <dbReference type="NCBI Taxonomy" id="27342"/>
    <lineage>
        <taxon>Eukaryota</taxon>
        <taxon>Fungi</taxon>
        <taxon>Dikarya</taxon>
        <taxon>Basidiomycota</taxon>
        <taxon>Agaricomycotina</taxon>
        <taxon>Agaricomycetes</taxon>
        <taxon>Hymenochaetales</taxon>
        <taxon>Schizoporaceae</taxon>
        <taxon>Schizopora</taxon>
    </lineage>
</organism>
<name>A0A0H2RSD5_9AGAM</name>